<feature type="domain" description="SnoaL-like" evidence="1">
    <location>
        <begin position="45"/>
        <end position="153"/>
    </location>
</feature>
<dbReference type="Pfam" id="PF12680">
    <property type="entry name" value="SnoaL_2"/>
    <property type="match status" value="1"/>
</dbReference>
<dbReference type="InterPro" id="IPR032710">
    <property type="entry name" value="NTF2-like_dom_sf"/>
</dbReference>
<organism evidence="2 3">
    <name type="scientific">Paraburkholderia solisilvae</name>
    <dbReference type="NCBI Taxonomy" id="624376"/>
    <lineage>
        <taxon>Bacteria</taxon>
        <taxon>Pseudomonadati</taxon>
        <taxon>Pseudomonadota</taxon>
        <taxon>Betaproteobacteria</taxon>
        <taxon>Burkholderiales</taxon>
        <taxon>Burkholderiaceae</taxon>
        <taxon>Paraburkholderia</taxon>
    </lineage>
</organism>
<dbReference type="RefSeq" id="WP_175113986.1">
    <property type="nucleotide sequence ID" value="NZ_CADIKF010000047.1"/>
</dbReference>
<protein>
    <recommendedName>
        <fullName evidence="1">SnoaL-like domain-containing protein</fullName>
    </recommendedName>
</protein>
<evidence type="ECO:0000259" key="1">
    <source>
        <dbReference type="Pfam" id="PF12680"/>
    </source>
</evidence>
<dbReference type="Proteomes" id="UP000494329">
    <property type="component" value="Unassembled WGS sequence"/>
</dbReference>
<dbReference type="Gene3D" id="3.10.450.50">
    <property type="match status" value="1"/>
</dbReference>
<dbReference type="AlphaFoldDB" id="A0A6J5ELG9"/>
<dbReference type="SUPFAM" id="SSF54427">
    <property type="entry name" value="NTF2-like"/>
    <property type="match status" value="1"/>
</dbReference>
<evidence type="ECO:0000313" key="3">
    <source>
        <dbReference type="Proteomes" id="UP000494329"/>
    </source>
</evidence>
<dbReference type="InterPro" id="IPR037401">
    <property type="entry name" value="SnoaL-like"/>
</dbReference>
<evidence type="ECO:0000313" key="2">
    <source>
        <dbReference type="EMBL" id="CAB3766567.1"/>
    </source>
</evidence>
<reference evidence="2 3" key="1">
    <citation type="submission" date="2020-04" db="EMBL/GenBank/DDBJ databases">
        <authorList>
            <person name="De Canck E."/>
        </authorList>
    </citation>
    <scope>NUCLEOTIDE SEQUENCE [LARGE SCALE GENOMIC DNA]</scope>
    <source>
        <strain evidence="2 3">LMG 29739</strain>
    </source>
</reference>
<name>A0A6J5ELG9_9BURK</name>
<accession>A0A6J5ELG9</accession>
<sequence>MNDLQAEYATRATRTDSVDAILSRRPITASDEERCQYALDLVGLYLQQENAQWLDECLRLCAFDAVWDAPLRHVSYSGLTAIRANYLRFFRNVRDLRFEPLEQFATAERVFVDSRLRFTLTGDALDHCPLPVGAHASVRRLCTFHIADGLIRRATGYEIWEQDDA</sequence>
<keyword evidence="3" id="KW-1185">Reference proteome</keyword>
<gene>
    <name evidence="2" type="ORF">LMG29739_04861</name>
</gene>
<dbReference type="EMBL" id="CADIKF010000047">
    <property type="protein sequence ID" value="CAB3766567.1"/>
    <property type="molecule type" value="Genomic_DNA"/>
</dbReference>
<proteinExistence type="predicted"/>